<dbReference type="STRING" id="1035309.A0A2C5X4W6"/>
<dbReference type="InterPro" id="IPR050317">
    <property type="entry name" value="Plant_Fungal_Acyltransferase"/>
</dbReference>
<evidence type="ECO:0000256" key="1">
    <source>
        <dbReference type="ARBA" id="ARBA00022679"/>
    </source>
</evidence>
<reference evidence="3 4" key="1">
    <citation type="journal article" date="2013" name="Fungal Biol.">
        <title>Analysis of microsatellite markers in the genome of the plant pathogen Ceratocystis fimbriata.</title>
        <authorList>
            <person name="Simpson M.C."/>
            <person name="Wilken P.M."/>
            <person name="Coetzee M.P."/>
            <person name="Wingfield M.J."/>
            <person name="Wingfield B.D."/>
        </authorList>
    </citation>
    <scope>NUCLEOTIDE SEQUENCE [LARGE SCALE GENOMIC DNA]</scope>
    <source>
        <strain evidence="3 4">CBS 114723</strain>
    </source>
</reference>
<proteinExistence type="predicted"/>
<reference evidence="3 4" key="2">
    <citation type="journal article" date="2013" name="IMA Fungus">
        <title>IMA Genome-F 1: Ceratocystis fimbriata: Draft nuclear genome sequence for the plant pathogen, Ceratocystis fimbriata.</title>
        <authorList>
            <person name="Wilken P.M."/>
            <person name="Steenkamp E.T."/>
            <person name="Wingfield M.J."/>
            <person name="de Beer Z.W."/>
            <person name="Wingfield B.D."/>
        </authorList>
    </citation>
    <scope>NUCLEOTIDE SEQUENCE [LARGE SCALE GENOMIC DNA]</scope>
    <source>
        <strain evidence="3 4">CBS 114723</strain>
    </source>
</reference>
<feature type="domain" description="Trichothecene 3-O-acetyltransferase-like N-terminal" evidence="2">
    <location>
        <begin position="23"/>
        <end position="164"/>
    </location>
</feature>
<evidence type="ECO:0000313" key="3">
    <source>
        <dbReference type="EMBL" id="PHH52921.1"/>
    </source>
</evidence>
<dbReference type="GO" id="GO:0016747">
    <property type="term" value="F:acyltransferase activity, transferring groups other than amino-acyl groups"/>
    <property type="evidence" value="ECO:0007669"/>
    <property type="project" value="TreeGrafter"/>
</dbReference>
<dbReference type="InterPro" id="IPR054710">
    <property type="entry name" value="Tri101-like_N"/>
</dbReference>
<organism evidence="3 4">
    <name type="scientific">Ceratocystis fimbriata CBS 114723</name>
    <dbReference type="NCBI Taxonomy" id="1035309"/>
    <lineage>
        <taxon>Eukaryota</taxon>
        <taxon>Fungi</taxon>
        <taxon>Dikarya</taxon>
        <taxon>Ascomycota</taxon>
        <taxon>Pezizomycotina</taxon>
        <taxon>Sordariomycetes</taxon>
        <taxon>Hypocreomycetidae</taxon>
        <taxon>Microascales</taxon>
        <taxon>Ceratocystidaceae</taxon>
        <taxon>Ceratocystis</taxon>
    </lineage>
</organism>
<sequence length="492" mass="54368">MPSSDKPYRLSAWDQAASRAHVRLAICFDLHSSTPREAIARQLKTTLSLLAKAKPYYAGRLFLGPRLGWAYMHEAAEYTIPLEVHDESKSFGMTYEQFRQDGFPAHATVHPRYCIDGTLRDYFGEGDGVPAIVIRAFFVNGGLVLSIFFHHTFGDGDAMGKFIEDFAQQSRSSLPIPTTIQDRDLSFTGFNDPCDYTLSAESLFKACPEYVYEPKQLGPNNSIVGPGGISPDEYPKTGRTFVFHKDSIDRLRTAIRSQLNPNANTATAAAAAAGSAFPSAYVALAALTWVHTANARRIGESHIEQPISSDQNDDAGSGALINPVNWAYRTFRDTHHGYTGNAVMLARTKVPVCDLAAAAGDMTTLAGVAAAINMAINFDETFVRTRLQLADHVDDPRNIMLSFDARTREDFAFNTWRDFGADCEWDLLGDGRTVKADALRRPQPDWNLVGSLILPARQSSKLYEIVITIPAPSMKVLVADDRYTKWTRRIVG</sequence>
<keyword evidence="4" id="KW-1185">Reference proteome</keyword>
<comment type="caution">
    <text evidence="3">The sequence shown here is derived from an EMBL/GenBank/DDBJ whole genome shotgun (WGS) entry which is preliminary data.</text>
</comment>
<dbReference type="AlphaFoldDB" id="A0A2C5X4W6"/>
<dbReference type="Pfam" id="PF22664">
    <property type="entry name" value="TRI-like_N"/>
    <property type="match status" value="1"/>
</dbReference>
<dbReference type="Proteomes" id="UP000222788">
    <property type="component" value="Unassembled WGS sequence"/>
</dbReference>
<dbReference type="EMBL" id="APWK03000054">
    <property type="protein sequence ID" value="PHH52921.1"/>
    <property type="molecule type" value="Genomic_DNA"/>
</dbReference>
<name>A0A2C5X4W6_9PEZI</name>
<dbReference type="InterPro" id="IPR023213">
    <property type="entry name" value="CAT-like_dom_sf"/>
</dbReference>
<dbReference type="PANTHER" id="PTHR31642:SF310">
    <property type="entry name" value="FATTY ALCOHOL:CAFFEOYL-COA ACYLTRANSFERASE"/>
    <property type="match status" value="1"/>
</dbReference>
<gene>
    <name evidence="3" type="ORF">CFIMG_008326RA00001</name>
</gene>
<evidence type="ECO:0000259" key="2">
    <source>
        <dbReference type="Pfam" id="PF22664"/>
    </source>
</evidence>
<dbReference type="Gene3D" id="3.30.559.10">
    <property type="entry name" value="Chloramphenicol acetyltransferase-like domain"/>
    <property type="match status" value="2"/>
</dbReference>
<evidence type="ECO:0000313" key="4">
    <source>
        <dbReference type="Proteomes" id="UP000222788"/>
    </source>
</evidence>
<dbReference type="PANTHER" id="PTHR31642">
    <property type="entry name" value="TRICHOTHECENE 3-O-ACETYLTRANSFERASE"/>
    <property type="match status" value="1"/>
</dbReference>
<protein>
    <recommendedName>
        <fullName evidence="2">Trichothecene 3-O-acetyltransferase-like N-terminal domain-containing protein</fullName>
    </recommendedName>
</protein>
<dbReference type="GO" id="GO:0044550">
    <property type="term" value="P:secondary metabolite biosynthetic process"/>
    <property type="evidence" value="ECO:0007669"/>
    <property type="project" value="TreeGrafter"/>
</dbReference>
<accession>A0A2C5X4W6</accession>
<keyword evidence="1" id="KW-0808">Transferase</keyword>
<dbReference type="OrthoDB" id="1862401at2759"/>